<feature type="domain" description="Major facilitator superfamily (MFS) profile" evidence="8">
    <location>
        <begin position="99"/>
        <end position="591"/>
    </location>
</feature>
<name>A0A9W7XYD1_9FUNG</name>
<dbReference type="Gene3D" id="1.20.1720.10">
    <property type="entry name" value="Multidrug resistance protein D"/>
    <property type="match status" value="1"/>
</dbReference>
<dbReference type="Gene3D" id="1.20.1250.20">
    <property type="entry name" value="MFS general substrate transporter like domains"/>
    <property type="match status" value="1"/>
</dbReference>
<dbReference type="AlphaFoldDB" id="A0A9W7XYD1"/>
<evidence type="ECO:0000313" key="9">
    <source>
        <dbReference type="EMBL" id="KAJ1720683.1"/>
    </source>
</evidence>
<feature type="transmembrane region" description="Helical" evidence="7">
    <location>
        <begin position="395"/>
        <end position="416"/>
    </location>
</feature>
<gene>
    <name evidence="9" type="ORF">LPJ53_004722</name>
</gene>
<feature type="compositionally biased region" description="Low complexity" evidence="6">
    <location>
        <begin position="44"/>
        <end position="57"/>
    </location>
</feature>
<comment type="caution">
    <text evidence="9">The sequence shown here is derived from an EMBL/GenBank/DDBJ whole genome shotgun (WGS) entry which is preliminary data.</text>
</comment>
<evidence type="ECO:0000256" key="5">
    <source>
        <dbReference type="ARBA" id="ARBA00023136"/>
    </source>
</evidence>
<feature type="transmembrane region" description="Helical" evidence="7">
    <location>
        <begin position="189"/>
        <end position="210"/>
    </location>
</feature>
<dbReference type="GO" id="GO:0012505">
    <property type="term" value="C:endomembrane system"/>
    <property type="evidence" value="ECO:0007669"/>
    <property type="project" value="UniProtKB-SubCell"/>
</dbReference>
<feature type="transmembrane region" description="Helical" evidence="7">
    <location>
        <begin position="133"/>
        <end position="152"/>
    </location>
</feature>
<feature type="transmembrane region" description="Helical" evidence="7">
    <location>
        <begin position="450"/>
        <end position="471"/>
    </location>
</feature>
<evidence type="ECO:0000256" key="6">
    <source>
        <dbReference type="SAM" id="MobiDB-lite"/>
    </source>
</evidence>
<proteinExistence type="predicted"/>
<feature type="transmembrane region" description="Helical" evidence="7">
    <location>
        <begin position="164"/>
        <end position="183"/>
    </location>
</feature>
<feature type="transmembrane region" description="Helical" evidence="7">
    <location>
        <begin position="222"/>
        <end position="240"/>
    </location>
</feature>
<protein>
    <recommendedName>
        <fullName evidence="8">Major facilitator superfamily (MFS) profile domain-containing protein</fullName>
    </recommendedName>
</protein>
<evidence type="ECO:0000256" key="3">
    <source>
        <dbReference type="ARBA" id="ARBA00022692"/>
    </source>
</evidence>
<feature type="transmembrane region" description="Helical" evidence="7">
    <location>
        <begin position="97"/>
        <end position="121"/>
    </location>
</feature>
<dbReference type="CDD" id="cd17502">
    <property type="entry name" value="MFS_Azr1_MDR_like"/>
    <property type="match status" value="1"/>
</dbReference>
<reference evidence="9" key="1">
    <citation type="submission" date="2022-07" db="EMBL/GenBank/DDBJ databases">
        <title>Phylogenomic reconstructions and comparative analyses of Kickxellomycotina fungi.</title>
        <authorList>
            <person name="Reynolds N.K."/>
            <person name="Stajich J.E."/>
            <person name="Barry K."/>
            <person name="Grigoriev I.V."/>
            <person name="Crous P."/>
            <person name="Smith M.E."/>
        </authorList>
    </citation>
    <scope>NUCLEOTIDE SEQUENCE</scope>
    <source>
        <strain evidence="9">NBRC 32514</strain>
    </source>
</reference>
<evidence type="ECO:0000256" key="1">
    <source>
        <dbReference type="ARBA" id="ARBA00004127"/>
    </source>
</evidence>
<feature type="transmembrane region" description="Helical" evidence="7">
    <location>
        <begin position="483"/>
        <end position="505"/>
    </location>
</feature>
<comment type="subcellular location">
    <subcellularLocation>
        <location evidence="1">Endomembrane system</location>
        <topology evidence="1">Multi-pass membrane protein</topology>
    </subcellularLocation>
</comment>
<dbReference type="InterPro" id="IPR036259">
    <property type="entry name" value="MFS_trans_sf"/>
</dbReference>
<keyword evidence="3 7" id="KW-0812">Transmembrane</keyword>
<evidence type="ECO:0000259" key="8">
    <source>
        <dbReference type="PROSITE" id="PS50850"/>
    </source>
</evidence>
<dbReference type="EMBL" id="JANBOJ010000235">
    <property type="protein sequence ID" value="KAJ1720683.1"/>
    <property type="molecule type" value="Genomic_DNA"/>
</dbReference>
<dbReference type="SUPFAM" id="SSF103473">
    <property type="entry name" value="MFS general substrate transporter"/>
    <property type="match status" value="1"/>
</dbReference>
<dbReference type="Proteomes" id="UP001149813">
    <property type="component" value="Unassembled WGS sequence"/>
</dbReference>
<feature type="transmembrane region" description="Helical" evidence="7">
    <location>
        <begin position="252"/>
        <end position="276"/>
    </location>
</feature>
<feature type="transmembrane region" description="Helical" evidence="7">
    <location>
        <begin position="288"/>
        <end position="307"/>
    </location>
</feature>
<feature type="transmembrane region" description="Helical" evidence="7">
    <location>
        <begin position="319"/>
        <end position="338"/>
    </location>
</feature>
<feature type="transmembrane region" description="Helical" evidence="7">
    <location>
        <begin position="423"/>
        <end position="444"/>
    </location>
</feature>
<dbReference type="GO" id="GO:0005886">
    <property type="term" value="C:plasma membrane"/>
    <property type="evidence" value="ECO:0007669"/>
    <property type="project" value="TreeGrafter"/>
</dbReference>
<feature type="transmembrane region" description="Helical" evidence="7">
    <location>
        <begin position="565"/>
        <end position="583"/>
    </location>
</feature>
<keyword evidence="10" id="KW-1185">Reference proteome</keyword>
<feature type="transmembrane region" description="Helical" evidence="7">
    <location>
        <begin position="359"/>
        <end position="383"/>
    </location>
</feature>
<sequence>MSPTGAARASVDAASIVASLNGSSSRAMTDVEKTRSGVSTTGLKNSRASNSSDGSGSDNEKSSQKDIVQTELTKDTETGGKDDAKDEEPLIKGKKMLGIMLALALSMFLAALDNTIVSTMLPKITEKFNALPLMTWIISAYVVSSTALQPMYGKLCHIYGHRNVLLTAHAFFIAGSVICGASKSARMLIAGRAIAGVGGSGLMSLCFVVVGDIVPTAKSPMYISVFGMVWAIASVAGPLLGGVFADKTGFQWGFYINPIIQAPVIVLIIFFLRLPSPQGSAMEKIKRIDFIGIAAVVIGIIMLQLGLTWGGQEFPWKSAAVIISLILGMLFLIGFVLIEWKLPAEPIMPLRLFKRRNASLMLIAQITFGMSFFLPIFYFPLYLSVVKNSSAISSGLHLISCMLGISLTTIMSGILISKTGVYLPFIWAGIAINVTGLGLFVLLGTHPSNGMLIGIPIVFGVGVGLAMQPMLSCAQNSVDQQDIATTTTLFMTVRMLGSAIGLAIAQSALQNDLTPRIAALIAKFPDSKELISSITYNQGAPWTPGIPQDVHDGLIDAYVASMHKVYLIFLAFGGITFIVSLFAKNVPLRKTLGASAME</sequence>
<dbReference type="InterPro" id="IPR020846">
    <property type="entry name" value="MFS_dom"/>
</dbReference>
<dbReference type="PRINTS" id="PR01036">
    <property type="entry name" value="TCRTETB"/>
</dbReference>
<dbReference type="PROSITE" id="PS50850">
    <property type="entry name" value="MFS"/>
    <property type="match status" value="1"/>
</dbReference>
<accession>A0A9W7XYD1</accession>
<dbReference type="InterPro" id="IPR011701">
    <property type="entry name" value="MFS"/>
</dbReference>
<keyword evidence="4 7" id="KW-1133">Transmembrane helix</keyword>
<evidence type="ECO:0000313" key="10">
    <source>
        <dbReference type="Proteomes" id="UP001149813"/>
    </source>
</evidence>
<evidence type="ECO:0000256" key="4">
    <source>
        <dbReference type="ARBA" id="ARBA00022989"/>
    </source>
</evidence>
<dbReference type="PANTHER" id="PTHR23501">
    <property type="entry name" value="MAJOR FACILITATOR SUPERFAMILY"/>
    <property type="match status" value="1"/>
</dbReference>
<feature type="region of interest" description="Disordered" evidence="6">
    <location>
        <begin position="22"/>
        <end position="87"/>
    </location>
</feature>
<keyword evidence="2" id="KW-0813">Transport</keyword>
<evidence type="ECO:0000256" key="7">
    <source>
        <dbReference type="SAM" id="Phobius"/>
    </source>
</evidence>
<feature type="compositionally biased region" description="Basic and acidic residues" evidence="6">
    <location>
        <begin position="72"/>
        <end position="87"/>
    </location>
</feature>
<dbReference type="PANTHER" id="PTHR23501:SF191">
    <property type="entry name" value="VACUOLAR BASIC AMINO ACID TRANSPORTER 4"/>
    <property type="match status" value="1"/>
</dbReference>
<evidence type="ECO:0000256" key="2">
    <source>
        <dbReference type="ARBA" id="ARBA00022448"/>
    </source>
</evidence>
<keyword evidence="5 7" id="KW-0472">Membrane</keyword>
<dbReference type="OrthoDB" id="10021397at2759"/>
<dbReference type="GO" id="GO:0022857">
    <property type="term" value="F:transmembrane transporter activity"/>
    <property type="evidence" value="ECO:0007669"/>
    <property type="project" value="InterPro"/>
</dbReference>
<organism evidence="9 10">
    <name type="scientific">Coemansia erecta</name>
    <dbReference type="NCBI Taxonomy" id="147472"/>
    <lineage>
        <taxon>Eukaryota</taxon>
        <taxon>Fungi</taxon>
        <taxon>Fungi incertae sedis</taxon>
        <taxon>Zoopagomycota</taxon>
        <taxon>Kickxellomycotina</taxon>
        <taxon>Kickxellomycetes</taxon>
        <taxon>Kickxellales</taxon>
        <taxon>Kickxellaceae</taxon>
        <taxon>Coemansia</taxon>
    </lineage>
</organism>
<dbReference type="Pfam" id="PF07690">
    <property type="entry name" value="MFS_1"/>
    <property type="match status" value="1"/>
</dbReference>